<name>A0A859FAI7_9BACI</name>
<dbReference type="SUPFAM" id="SSF54593">
    <property type="entry name" value="Glyoxalase/Bleomycin resistance protein/Dihydroxybiphenyl dioxygenase"/>
    <property type="match status" value="1"/>
</dbReference>
<feature type="domain" description="PhnB-like" evidence="1">
    <location>
        <begin position="5"/>
        <end position="131"/>
    </location>
</feature>
<keyword evidence="3" id="KW-1185">Reference proteome</keyword>
<dbReference type="Pfam" id="PF06983">
    <property type="entry name" value="3-dmu-9_3-mt"/>
    <property type="match status" value="1"/>
</dbReference>
<gene>
    <name evidence="2" type="ORF">FLK61_24425</name>
</gene>
<organism evidence="2 3">
    <name type="scientific">Paenalkalicoccus suaedae</name>
    <dbReference type="NCBI Taxonomy" id="2592382"/>
    <lineage>
        <taxon>Bacteria</taxon>
        <taxon>Bacillati</taxon>
        <taxon>Bacillota</taxon>
        <taxon>Bacilli</taxon>
        <taxon>Bacillales</taxon>
        <taxon>Bacillaceae</taxon>
        <taxon>Paenalkalicoccus</taxon>
    </lineage>
</organism>
<evidence type="ECO:0000313" key="3">
    <source>
        <dbReference type="Proteomes" id="UP000318138"/>
    </source>
</evidence>
<dbReference type="PANTHER" id="PTHR33990:SF1">
    <property type="entry name" value="PROTEIN YJDN"/>
    <property type="match status" value="1"/>
</dbReference>
<dbReference type="Proteomes" id="UP000318138">
    <property type="component" value="Chromosome"/>
</dbReference>
<evidence type="ECO:0000259" key="1">
    <source>
        <dbReference type="Pfam" id="PF06983"/>
    </source>
</evidence>
<dbReference type="EMBL" id="CP041372">
    <property type="protein sequence ID" value="QKS69930.1"/>
    <property type="molecule type" value="Genomic_DNA"/>
</dbReference>
<dbReference type="PANTHER" id="PTHR33990">
    <property type="entry name" value="PROTEIN YJDN-RELATED"/>
    <property type="match status" value="1"/>
</dbReference>
<dbReference type="AlphaFoldDB" id="A0A859FAI7"/>
<evidence type="ECO:0000313" key="2">
    <source>
        <dbReference type="EMBL" id="QKS69930.1"/>
    </source>
</evidence>
<dbReference type="RefSeq" id="WP_176007974.1">
    <property type="nucleotide sequence ID" value="NZ_CP041372.2"/>
</dbReference>
<accession>A0A859FAI7</accession>
<protein>
    <submittedName>
        <fullName evidence="2">VOC family protein</fullName>
    </submittedName>
</protein>
<dbReference type="CDD" id="cd06588">
    <property type="entry name" value="PhnB_like"/>
    <property type="match status" value="1"/>
</dbReference>
<dbReference type="InterPro" id="IPR028973">
    <property type="entry name" value="PhnB-like"/>
</dbReference>
<dbReference type="Gene3D" id="3.10.180.10">
    <property type="entry name" value="2,3-Dihydroxybiphenyl 1,2-Dioxygenase, domain 1"/>
    <property type="match status" value="1"/>
</dbReference>
<proteinExistence type="predicted"/>
<dbReference type="KEGG" id="psua:FLK61_24425"/>
<dbReference type="InterPro" id="IPR029068">
    <property type="entry name" value="Glyas_Bleomycin-R_OHBP_Dase"/>
</dbReference>
<reference evidence="3" key="1">
    <citation type="submission" date="2019-07" db="EMBL/GenBank/DDBJ databases">
        <title>Bacillus alkalisoli sp. nov. isolated from saline soil.</title>
        <authorList>
            <person name="Sun J.-Q."/>
            <person name="Xu L."/>
        </authorList>
    </citation>
    <scope>NUCLEOTIDE SEQUENCE [LARGE SCALE GENOMIC DNA]</scope>
    <source>
        <strain evidence="3">M4U3P1</strain>
    </source>
</reference>
<sequence length="136" mass="15571">MTIINAYLNFDGTTKQAMEFYRQVFGGELYLQTFEEAFADSPEEVKDRIIHANLRNDSLTFMASDTHPQYSPPHKLGNNVSLSINGTDRETLTRYFEQLAEGGEITMPLEEQFWGDINGMLVDQFGIHWMVNVQKG</sequence>